<evidence type="ECO:0000259" key="20">
    <source>
        <dbReference type="Pfam" id="PF20806"/>
    </source>
</evidence>
<dbReference type="InterPro" id="IPR032695">
    <property type="entry name" value="Integrin_dom_sf"/>
</dbReference>
<evidence type="ECO:0000313" key="22">
    <source>
        <dbReference type="Proteomes" id="UP000031443"/>
    </source>
</evidence>
<keyword evidence="9 16" id="KW-1133">Transmembrane helix</keyword>
<feature type="domain" description="Integrin alpha first immunoglubulin-like" evidence="18">
    <location>
        <begin position="476"/>
        <end position="632"/>
    </location>
</feature>
<evidence type="ECO:0000256" key="3">
    <source>
        <dbReference type="ARBA" id="ARBA00022692"/>
    </source>
</evidence>
<keyword evidence="12" id="KW-1015">Disulfide bond</keyword>
<evidence type="ECO:0000256" key="17">
    <source>
        <dbReference type="SAM" id="MobiDB-lite"/>
    </source>
</evidence>
<feature type="compositionally biased region" description="Polar residues" evidence="17">
    <location>
        <begin position="873"/>
        <end position="884"/>
    </location>
</feature>
<evidence type="ECO:0000256" key="8">
    <source>
        <dbReference type="ARBA" id="ARBA00022889"/>
    </source>
</evidence>
<keyword evidence="6" id="KW-0677">Repeat</keyword>
<evidence type="ECO:0000256" key="15">
    <source>
        <dbReference type="PROSITE-ProRule" id="PRU00803"/>
    </source>
</evidence>
<evidence type="ECO:0000256" key="4">
    <source>
        <dbReference type="ARBA" id="ARBA00022723"/>
    </source>
</evidence>
<dbReference type="SUPFAM" id="SSF69179">
    <property type="entry name" value="Integrin domains"/>
    <property type="match status" value="3"/>
</dbReference>
<dbReference type="InterPro" id="IPR000413">
    <property type="entry name" value="Integrin_alpha"/>
</dbReference>
<evidence type="ECO:0000256" key="2">
    <source>
        <dbReference type="ARBA" id="ARBA00008054"/>
    </source>
</evidence>
<dbReference type="FunFam" id="2.60.40.1460:FF:000001">
    <property type="entry name" value="Integrin, alpha V"/>
    <property type="match status" value="1"/>
</dbReference>
<reference evidence="22" key="1">
    <citation type="journal article" date="2013" name="Nat. Genet.">
        <title>The draft genomes of soft-shell turtle and green sea turtle yield insights into the development and evolution of the turtle-specific body plan.</title>
        <authorList>
            <person name="Wang Z."/>
            <person name="Pascual-Anaya J."/>
            <person name="Zadissa A."/>
            <person name="Li W."/>
            <person name="Niimura Y."/>
            <person name="Huang Z."/>
            <person name="Li C."/>
            <person name="White S."/>
            <person name="Xiong Z."/>
            <person name="Fang D."/>
            <person name="Wang B."/>
            <person name="Ming Y."/>
            <person name="Chen Y."/>
            <person name="Zheng Y."/>
            <person name="Kuraku S."/>
            <person name="Pignatelli M."/>
            <person name="Herrero J."/>
            <person name="Beal K."/>
            <person name="Nozawa M."/>
            <person name="Li Q."/>
            <person name="Wang J."/>
            <person name="Zhang H."/>
            <person name="Yu L."/>
            <person name="Shigenobu S."/>
            <person name="Wang J."/>
            <person name="Liu J."/>
            <person name="Flicek P."/>
            <person name="Searle S."/>
            <person name="Wang J."/>
            <person name="Kuratani S."/>
            <person name="Yin Y."/>
            <person name="Aken B."/>
            <person name="Zhang G."/>
            <person name="Irie N."/>
        </authorList>
    </citation>
    <scope>NUCLEOTIDE SEQUENCE [LARGE SCALE GENOMIC DNA]</scope>
</reference>
<keyword evidence="14" id="KW-0325">Glycoprotein</keyword>
<feature type="repeat" description="FG-GAP" evidence="15">
    <location>
        <begin position="179"/>
        <end position="231"/>
    </location>
</feature>
<feature type="region of interest" description="Disordered" evidence="17">
    <location>
        <begin position="87"/>
        <end position="109"/>
    </location>
</feature>
<dbReference type="FunFam" id="1.20.5.930:FF:000001">
    <property type="entry name" value="Integrin subunit alpha V"/>
    <property type="match status" value="1"/>
</dbReference>
<evidence type="ECO:0000313" key="21">
    <source>
        <dbReference type="EMBL" id="EMP30244.1"/>
    </source>
</evidence>
<feature type="repeat" description="FG-GAP" evidence="15">
    <location>
        <begin position="364"/>
        <end position="423"/>
    </location>
</feature>
<evidence type="ECO:0000256" key="16">
    <source>
        <dbReference type="RuleBase" id="RU003762"/>
    </source>
</evidence>
<proteinExistence type="inferred from homology"/>
<name>M7AZR3_CHEMY</name>
<gene>
    <name evidence="21" type="ORF">UY3_12664</name>
</gene>
<evidence type="ECO:0000256" key="11">
    <source>
        <dbReference type="ARBA" id="ARBA00023136"/>
    </source>
</evidence>
<dbReference type="eggNOG" id="KOG3637">
    <property type="taxonomic scope" value="Eukaryota"/>
</dbReference>
<dbReference type="Pfam" id="PF08441">
    <property type="entry name" value="Integrin_A_Ig_1"/>
    <property type="match status" value="1"/>
</dbReference>
<evidence type="ECO:0000259" key="19">
    <source>
        <dbReference type="Pfam" id="PF20805"/>
    </source>
</evidence>
<dbReference type="InterPro" id="IPR028994">
    <property type="entry name" value="Integrin_alpha_N"/>
</dbReference>
<feature type="domain" description="Integrin alpha second immunoglobulin-like" evidence="19">
    <location>
        <begin position="633"/>
        <end position="774"/>
    </location>
</feature>
<dbReference type="GO" id="GO:0007160">
    <property type="term" value="P:cell-matrix adhesion"/>
    <property type="evidence" value="ECO:0007669"/>
    <property type="project" value="TreeGrafter"/>
</dbReference>
<dbReference type="InterPro" id="IPR013517">
    <property type="entry name" value="FG-GAP"/>
</dbReference>
<dbReference type="InterPro" id="IPR048285">
    <property type="entry name" value="Integrin_alpha_Ig-like_2"/>
</dbReference>
<dbReference type="Pfam" id="PF20805">
    <property type="entry name" value="Integrin_A_Ig_2"/>
    <property type="match status" value="1"/>
</dbReference>
<dbReference type="Gene3D" id="2.130.10.130">
    <property type="entry name" value="Integrin alpha, N-terminal"/>
    <property type="match status" value="1"/>
</dbReference>
<evidence type="ECO:0000256" key="7">
    <source>
        <dbReference type="ARBA" id="ARBA00022837"/>
    </source>
</evidence>
<dbReference type="InterPro" id="IPR013649">
    <property type="entry name" value="Integrin_alpha_Ig-like_1"/>
</dbReference>
<keyword evidence="3 16" id="KW-0812">Transmembrane</keyword>
<evidence type="ECO:0000256" key="13">
    <source>
        <dbReference type="ARBA" id="ARBA00023170"/>
    </source>
</evidence>
<dbReference type="Gene3D" id="1.20.5.930">
    <property type="entry name" value="Bicelle-embedded integrin alpha(iib) transmembrane segment"/>
    <property type="match status" value="1"/>
</dbReference>
<feature type="transmembrane region" description="Helical" evidence="16">
    <location>
        <begin position="994"/>
        <end position="1016"/>
    </location>
</feature>
<dbReference type="GO" id="GO:0005178">
    <property type="term" value="F:integrin binding"/>
    <property type="evidence" value="ECO:0007669"/>
    <property type="project" value="TreeGrafter"/>
</dbReference>
<sequence length="1044" mass="114316">MGLRLLLLSGTERSLLCSPGSPFPPPDVCTEPIASVSQECSQRVPFAMGSQANRTFGDLVLQGLVRVCAGELAGMLGQRCPLRGRAGSSAMYPRPPAGAAAGSRQHDFSGNGTDGLTQVEFKSLQWFGATVRSHGSSILACAPLYSWRTLKDESGRDPVGTCYLSVSNFTKFVEYSPCRSDLDSAEGQGYCQGGFSAEFTKTGRVLLGGPGSYFWQGQVISATQEQIKEAYYPEYLILGTQGQLQTRQAAPIYDDSYLGYSVAVGEFSGDSTEDFVAGVPKGNLTYGYVTVLNGSDMKSLYNFSGEQMAAYFGYAVAAADVNSDGLDDLLVSAPLFMEKTEDGRVQEVGRVYIYLQQPRGMEPNASMVLTGHQEFGRFGSTVVPLGDLDQDGYNDIGIGAPFGGDAQQGVVYVYNGQAGGVNTQPSQVLKGHWPPSRSPDFFGFALRGAKDLDGNGYPDLIVGAFGVDMVMVYRGRPIVYASASLNIFPAMFNPEERSCTLEGTDTHVACINLSFCLNASGKHVPDSIGFTVELHLDHLKQKGAIKRALFLHSRQPHLAQTIKVHNGALEECREMKIYLRNESEFRDKLSSIHVALNFGLDPQAPADAHGLQPILNYLTKSYIERKAQIQLDCGEDNICVPDLQLDVFGEHSVVYLGDKNALNLTFNARNRGEGGAYEAELYVILPAEADYSGVIRNHGNFTNLSCAYESVNRTRMVICDLGNPMKSGTSLWGGLRFTVPHLRDNKKTIQFEFQIRSKNENNSRSEVVAFPLRVEASARVSSHGVSKPEAVSFPILGWKPGRNPEKEQDVGPEVQHVYELVNEGPSTISHGVLELSCPVSFQGKPVMYVTSYLVPANCTSNQPVNPLKLQLEQRPTASPSSEQHYLQRRDAARSSGSSGSPHTLTCPEAECFQLTCQVGLLQKQQRVSLKLYFRIWAKTFQQKENQPQALQCEAVYQVHRMPYKIQPQDYPSEALKVSTAIQWAKLESSHGVPLWIIIMAILLGLLLLALLIYVLYKLGFFKRSLPYGTAMEKAQLKPQAASEA</sequence>
<keyword evidence="5" id="KW-0732">Signal</keyword>
<dbReference type="GO" id="GO:0046872">
    <property type="term" value="F:metal ion binding"/>
    <property type="evidence" value="ECO:0007669"/>
    <property type="project" value="UniProtKB-KW"/>
</dbReference>
<dbReference type="GO" id="GO:0001525">
    <property type="term" value="P:angiogenesis"/>
    <property type="evidence" value="ECO:0007669"/>
    <property type="project" value="TreeGrafter"/>
</dbReference>
<comment type="similarity">
    <text evidence="2 16">Belongs to the integrin alpha chain family.</text>
</comment>
<feature type="repeat" description="FG-GAP" evidence="15">
    <location>
        <begin position="113"/>
        <end position="174"/>
    </location>
</feature>
<feature type="domain" description="Integrin alpha third immunoglobulin-like" evidence="20">
    <location>
        <begin position="782"/>
        <end position="983"/>
    </location>
</feature>
<dbReference type="SMART" id="SM00191">
    <property type="entry name" value="Int_alpha"/>
    <property type="match status" value="4"/>
</dbReference>
<keyword evidence="10 16" id="KW-0401">Integrin</keyword>
<organism evidence="21 22">
    <name type="scientific">Chelonia mydas</name>
    <name type="common">Green sea-turtle</name>
    <name type="synonym">Chelonia agassizi</name>
    <dbReference type="NCBI Taxonomy" id="8469"/>
    <lineage>
        <taxon>Eukaryota</taxon>
        <taxon>Metazoa</taxon>
        <taxon>Chordata</taxon>
        <taxon>Craniata</taxon>
        <taxon>Vertebrata</taxon>
        <taxon>Euteleostomi</taxon>
        <taxon>Archelosauria</taxon>
        <taxon>Testudinata</taxon>
        <taxon>Testudines</taxon>
        <taxon>Cryptodira</taxon>
        <taxon>Durocryptodira</taxon>
        <taxon>Americhelydia</taxon>
        <taxon>Chelonioidea</taxon>
        <taxon>Cheloniidae</taxon>
        <taxon>Chelonia</taxon>
    </lineage>
</organism>
<keyword evidence="22" id="KW-1185">Reference proteome</keyword>
<dbReference type="EMBL" id="KB551017">
    <property type="protein sequence ID" value="EMP30244.1"/>
    <property type="molecule type" value="Genomic_DNA"/>
</dbReference>
<evidence type="ECO:0000259" key="18">
    <source>
        <dbReference type="Pfam" id="PF08441"/>
    </source>
</evidence>
<accession>M7AZR3</accession>
<keyword evidence="11 16" id="KW-0472">Membrane</keyword>
<comment type="subcellular location">
    <subcellularLocation>
        <location evidence="1 16">Membrane</location>
        <topology evidence="1 16">Single-pass type I membrane protein</topology>
    </subcellularLocation>
</comment>
<dbReference type="PROSITE" id="PS00242">
    <property type="entry name" value="INTEGRIN_ALPHA"/>
    <property type="match status" value="1"/>
</dbReference>
<evidence type="ECO:0000256" key="6">
    <source>
        <dbReference type="ARBA" id="ARBA00022737"/>
    </source>
</evidence>
<keyword evidence="8 16" id="KW-0130">Cell adhesion</keyword>
<dbReference type="SUPFAM" id="SSF69318">
    <property type="entry name" value="Integrin alpha N-terminal domain"/>
    <property type="match status" value="1"/>
</dbReference>
<keyword evidence="4" id="KW-0479">Metal-binding</keyword>
<dbReference type="Gene3D" id="2.60.40.1530">
    <property type="entry name" value="ntegrin, alpha v. Chain A, domain 4"/>
    <property type="match status" value="1"/>
</dbReference>
<evidence type="ECO:0000256" key="12">
    <source>
        <dbReference type="ARBA" id="ARBA00023157"/>
    </source>
</evidence>
<dbReference type="STRING" id="8469.M7AZR3"/>
<evidence type="ECO:0000256" key="1">
    <source>
        <dbReference type="ARBA" id="ARBA00004479"/>
    </source>
</evidence>
<dbReference type="Proteomes" id="UP000031443">
    <property type="component" value="Unassembled WGS sequence"/>
</dbReference>
<dbReference type="PRINTS" id="PR01185">
    <property type="entry name" value="INTEGRINA"/>
</dbReference>
<dbReference type="Pfam" id="PF20806">
    <property type="entry name" value="Integrin_A_Ig_3"/>
    <property type="match status" value="1"/>
</dbReference>
<evidence type="ECO:0000256" key="14">
    <source>
        <dbReference type="ARBA" id="ARBA00023180"/>
    </source>
</evidence>
<dbReference type="Gene3D" id="2.60.40.1510">
    <property type="entry name" value="ntegrin, alpha v. Chain A, domain 3"/>
    <property type="match status" value="1"/>
</dbReference>
<dbReference type="InterPro" id="IPR018184">
    <property type="entry name" value="Integrin_alpha_C_CS"/>
</dbReference>
<dbReference type="Gene3D" id="2.60.40.1460">
    <property type="entry name" value="Integrin domains. Chain A, domain 2"/>
    <property type="match status" value="1"/>
</dbReference>
<evidence type="ECO:0000256" key="9">
    <source>
        <dbReference type="ARBA" id="ARBA00022989"/>
    </source>
</evidence>
<keyword evidence="13 16" id="KW-0675">Receptor</keyword>
<keyword evidence="7" id="KW-0106">Calcium</keyword>
<dbReference type="PANTHER" id="PTHR23220">
    <property type="entry name" value="INTEGRIN ALPHA"/>
    <property type="match status" value="1"/>
</dbReference>
<dbReference type="GO" id="GO:0009897">
    <property type="term" value="C:external side of plasma membrane"/>
    <property type="evidence" value="ECO:0007669"/>
    <property type="project" value="TreeGrafter"/>
</dbReference>
<dbReference type="PROSITE" id="PS51470">
    <property type="entry name" value="FG_GAP"/>
    <property type="match status" value="5"/>
</dbReference>
<dbReference type="GO" id="GO:0033627">
    <property type="term" value="P:cell adhesion mediated by integrin"/>
    <property type="evidence" value="ECO:0007669"/>
    <property type="project" value="TreeGrafter"/>
</dbReference>
<dbReference type="GO" id="GO:0007229">
    <property type="term" value="P:integrin-mediated signaling pathway"/>
    <property type="evidence" value="ECO:0007669"/>
    <property type="project" value="UniProtKB-KW"/>
</dbReference>
<protein>
    <submittedName>
        <fullName evidence="21">Integrin alpha-5</fullName>
    </submittedName>
</protein>
<dbReference type="InterPro" id="IPR013519">
    <property type="entry name" value="Int_alpha_beta-p"/>
</dbReference>
<feature type="repeat" description="FG-GAP" evidence="15">
    <location>
        <begin position="298"/>
        <end position="363"/>
    </location>
</feature>
<dbReference type="PANTHER" id="PTHR23220:SF3">
    <property type="entry name" value="INTEGRIN ALPHA-5"/>
    <property type="match status" value="1"/>
</dbReference>
<feature type="repeat" description="FG-GAP" evidence="15">
    <location>
        <begin position="427"/>
        <end position="490"/>
    </location>
</feature>
<dbReference type="GO" id="GO:0098609">
    <property type="term" value="P:cell-cell adhesion"/>
    <property type="evidence" value="ECO:0007669"/>
    <property type="project" value="TreeGrafter"/>
</dbReference>
<dbReference type="FunFam" id="2.60.40.1510:FF:000001">
    <property type="entry name" value="Integrin alpha V"/>
    <property type="match status" value="1"/>
</dbReference>
<dbReference type="Pfam" id="PF01839">
    <property type="entry name" value="FG-GAP"/>
    <property type="match status" value="2"/>
</dbReference>
<dbReference type="AlphaFoldDB" id="M7AZR3"/>
<evidence type="ECO:0000256" key="5">
    <source>
        <dbReference type="ARBA" id="ARBA00022729"/>
    </source>
</evidence>
<dbReference type="InterPro" id="IPR048286">
    <property type="entry name" value="Integrin_alpha_Ig-like_3"/>
</dbReference>
<evidence type="ECO:0000256" key="10">
    <source>
        <dbReference type="ARBA" id="ARBA00023037"/>
    </source>
</evidence>
<feature type="region of interest" description="Disordered" evidence="17">
    <location>
        <begin position="871"/>
        <end position="901"/>
    </location>
</feature>
<dbReference type="GO" id="GO:0008305">
    <property type="term" value="C:integrin complex"/>
    <property type="evidence" value="ECO:0007669"/>
    <property type="project" value="InterPro"/>
</dbReference>